<keyword evidence="2" id="KW-1185">Reference proteome</keyword>
<sequence>MASPADITIKDLSGEWTMDKTLSNPTEPILALQGMGWMKRKALNIATVTLTVHQYADEKDPKVLHVNIDQTVTGGIPGTTEHRITDWEGREHEDHVFGNVRGQSRLIRGSKGDDGKFRPNVEIATKTDDENVKKFLKGEILADGKDTEGFVADNVGEEYGEGESLFLQSFVQNLDSNGGWTAEQIWGFEVIDGKRYYTRRVVVAKDGKYEKARFVYTFIKRRGE</sequence>
<evidence type="ECO:0000313" key="1">
    <source>
        <dbReference type="EMBL" id="OGM46934.1"/>
    </source>
</evidence>
<gene>
    <name evidence="1" type="ORF">ABOM_004476</name>
</gene>
<proteinExistence type="predicted"/>
<protein>
    <submittedName>
        <fullName evidence="1">Uncharacterized protein</fullName>
    </submittedName>
</protein>
<dbReference type="OrthoDB" id="425354at2759"/>
<dbReference type="RefSeq" id="XP_022390651.1">
    <property type="nucleotide sequence ID" value="XM_022531606.1"/>
</dbReference>
<comment type="caution">
    <text evidence="1">The sequence shown here is derived from an EMBL/GenBank/DDBJ whole genome shotgun (WGS) entry which is preliminary data.</text>
</comment>
<organism evidence="1 2">
    <name type="scientific">Aspergillus bombycis</name>
    <dbReference type="NCBI Taxonomy" id="109264"/>
    <lineage>
        <taxon>Eukaryota</taxon>
        <taxon>Fungi</taxon>
        <taxon>Dikarya</taxon>
        <taxon>Ascomycota</taxon>
        <taxon>Pezizomycotina</taxon>
        <taxon>Eurotiomycetes</taxon>
        <taxon>Eurotiomycetidae</taxon>
        <taxon>Eurotiales</taxon>
        <taxon>Aspergillaceae</taxon>
        <taxon>Aspergillus</taxon>
    </lineage>
</organism>
<name>A0A1F8A5G0_9EURO</name>
<dbReference type="GeneID" id="34447866"/>
<dbReference type="EMBL" id="LYCR01000027">
    <property type="protein sequence ID" value="OGM46934.1"/>
    <property type="molecule type" value="Genomic_DNA"/>
</dbReference>
<dbReference type="Proteomes" id="UP000179179">
    <property type="component" value="Unassembled WGS sequence"/>
</dbReference>
<evidence type="ECO:0000313" key="2">
    <source>
        <dbReference type="Proteomes" id="UP000179179"/>
    </source>
</evidence>
<dbReference type="PANTHER" id="PTHR38115">
    <property type="entry name" value="LIPOCALIN-LIKE DOMAIN-CONTAINING PROTEIN"/>
    <property type="match status" value="1"/>
</dbReference>
<reference evidence="1 2" key="1">
    <citation type="journal article" date="2016" name="Genome Biol. Evol.">
        <title>Draft genome sequence of an aflatoxigenic Aspergillus species, A. bombycis.</title>
        <authorList>
            <person name="Moore G.G."/>
            <person name="Mack B.M."/>
            <person name="Beltz S.B."/>
            <person name="Gilbert M.K."/>
        </authorList>
    </citation>
    <scope>NUCLEOTIDE SEQUENCE [LARGE SCALE GENOMIC DNA]</scope>
    <source>
        <strain evidence="2">NRRL 26010</strain>
    </source>
</reference>
<dbReference type="InterPro" id="IPR053037">
    <property type="entry name" value="Pericyclase_pydY-like"/>
</dbReference>
<dbReference type="PANTHER" id="PTHR38115:SF1">
    <property type="entry name" value="LIPOCALIN-LIKE DOMAIN-CONTAINING PROTEIN"/>
    <property type="match status" value="1"/>
</dbReference>
<accession>A0A1F8A5G0</accession>
<dbReference type="AlphaFoldDB" id="A0A1F8A5G0"/>